<comment type="caution">
    <text evidence="1">The sequence shown here is derived from an EMBL/GenBank/DDBJ whole genome shotgun (WGS) entry which is preliminary data.</text>
</comment>
<proteinExistence type="predicted"/>
<accession>A0A2M7QH46</accession>
<dbReference type="EMBL" id="PFLI01000174">
    <property type="protein sequence ID" value="PIY71652.1"/>
    <property type="molecule type" value="Genomic_DNA"/>
</dbReference>
<evidence type="ECO:0000313" key="2">
    <source>
        <dbReference type="Proteomes" id="UP000229401"/>
    </source>
</evidence>
<evidence type="ECO:0000313" key="1">
    <source>
        <dbReference type="EMBL" id="PIY71652.1"/>
    </source>
</evidence>
<reference evidence="2" key="1">
    <citation type="submission" date="2017-09" db="EMBL/GenBank/DDBJ databases">
        <title>Depth-based differentiation of microbial function through sediment-hosted aquifers and enrichment of novel symbionts in the deep terrestrial subsurface.</title>
        <authorList>
            <person name="Probst A.J."/>
            <person name="Ladd B."/>
            <person name="Jarett J.K."/>
            <person name="Geller-Mcgrath D.E."/>
            <person name="Sieber C.M.K."/>
            <person name="Emerson J.B."/>
            <person name="Anantharaman K."/>
            <person name="Thomas B.C."/>
            <person name="Malmstrom R."/>
            <person name="Stieglmeier M."/>
            <person name="Klingl A."/>
            <person name="Woyke T."/>
            <person name="Ryan C.M."/>
            <person name="Banfield J.F."/>
        </authorList>
    </citation>
    <scope>NUCLEOTIDE SEQUENCE [LARGE SCALE GENOMIC DNA]</scope>
</reference>
<name>A0A2M7QH46_9BACT</name>
<dbReference type="Proteomes" id="UP000229401">
    <property type="component" value="Unassembled WGS sequence"/>
</dbReference>
<organism evidence="1 2">
    <name type="scientific">Candidatus Roizmanbacteria bacterium CG_4_10_14_0_8_um_filter_33_9</name>
    <dbReference type="NCBI Taxonomy" id="1974826"/>
    <lineage>
        <taxon>Bacteria</taxon>
        <taxon>Candidatus Roizmaniibacteriota</taxon>
    </lineage>
</organism>
<protein>
    <submittedName>
        <fullName evidence="1">Uncharacterized protein</fullName>
    </submittedName>
</protein>
<sequence>MTSREKTISSVVKNLFTMTDYICLLPFFSLRSKRKQPVAKNGGDGEGGLRFERRADYLPETITFISKHTDDSLLEGKDNVAWLFFLLTLLKKVRQ</sequence>
<dbReference type="AlphaFoldDB" id="A0A2M7QH46"/>
<gene>
    <name evidence="1" type="ORF">COY87_05015</name>
</gene>